<reference evidence="1" key="1">
    <citation type="submission" date="2021-06" db="EMBL/GenBank/DDBJ databases">
        <authorList>
            <person name="Kallberg Y."/>
            <person name="Tangrot J."/>
            <person name="Rosling A."/>
        </authorList>
    </citation>
    <scope>NUCLEOTIDE SEQUENCE</scope>
    <source>
        <strain evidence="1">IN212</strain>
    </source>
</reference>
<dbReference type="OrthoDB" id="2433259at2759"/>
<evidence type="ECO:0000313" key="2">
    <source>
        <dbReference type="Proteomes" id="UP000789396"/>
    </source>
</evidence>
<dbReference type="AlphaFoldDB" id="A0A9N9PAQ8"/>
<name>A0A9N9PAQ8_9GLOM</name>
<dbReference type="EMBL" id="CAJVPZ010076791">
    <property type="protein sequence ID" value="CAG8804902.1"/>
    <property type="molecule type" value="Genomic_DNA"/>
</dbReference>
<organism evidence="1 2">
    <name type="scientific">Racocetra fulgida</name>
    <dbReference type="NCBI Taxonomy" id="60492"/>
    <lineage>
        <taxon>Eukaryota</taxon>
        <taxon>Fungi</taxon>
        <taxon>Fungi incertae sedis</taxon>
        <taxon>Mucoromycota</taxon>
        <taxon>Glomeromycotina</taxon>
        <taxon>Glomeromycetes</taxon>
        <taxon>Diversisporales</taxon>
        <taxon>Gigasporaceae</taxon>
        <taxon>Racocetra</taxon>
    </lineage>
</organism>
<keyword evidence="2" id="KW-1185">Reference proteome</keyword>
<proteinExistence type="predicted"/>
<evidence type="ECO:0000313" key="1">
    <source>
        <dbReference type="EMBL" id="CAG8804902.1"/>
    </source>
</evidence>
<dbReference type="Proteomes" id="UP000789396">
    <property type="component" value="Unassembled WGS sequence"/>
</dbReference>
<comment type="caution">
    <text evidence="1">The sequence shown here is derived from an EMBL/GenBank/DDBJ whole genome shotgun (WGS) entry which is preliminary data.</text>
</comment>
<protein>
    <submittedName>
        <fullName evidence="1">3227_t:CDS:1</fullName>
    </submittedName>
</protein>
<accession>A0A9N9PAQ8</accession>
<gene>
    <name evidence="1" type="ORF">RFULGI_LOCUS18119</name>
</gene>
<feature type="non-terminal residue" evidence="1">
    <location>
        <position position="99"/>
    </location>
</feature>
<sequence>MQVEELPVNLLDPYDVLFFSRTQEVFSSDEMFEDTEYDSNADTIELINEMDTISLNNDNQIELNNTERNVISEKKAKISVQLPTPPDFDYFKYNVPFHK</sequence>